<feature type="transmembrane region" description="Helical" evidence="1">
    <location>
        <begin position="196"/>
        <end position="217"/>
    </location>
</feature>
<reference evidence="2" key="1">
    <citation type="journal article" date="2020" name="Nature">
        <title>Giant virus diversity and host interactions through global metagenomics.</title>
        <authorList>
            <person name="Schulz F."/>
            <person name="Roux S."/>
            <person name="Paez-Espino D."/>
            <person name="Jungbluth S."/>
            <person name="Walsh D.A."/>
            <person name="Denef V.J."/>
            <person name="McMahon K.D."/>
            <person name="Konstantinidis K.T."/>
            <person name="Eloe-Fadrosh E.A."/>
            <person name="Kyrpides N.C."/>
            <person name="Woyke T."/>
        </authorList>
    </citation>
    <scope>NUCLEOTIDE SEQUENCE</scope>
    <source>
        <strain evidence="2">GVMAG-M-3300023184-165</strain>
    </source>
</reference>
<evidence type="ECO:0000313" key="2">
    <source>
        <dbReference type="EMBL" id="QHT82892.1"/>
    </source>
</evidence>
<dbReference type="AlphaFoldDB" id="A0A6C0HQD5"/>
<feature type="transmembrane region" description="Helical" evidence="1">
    <location>
        <begin position="170"/>
        <end position="190"/>
    </location>
</feature>
<keyword evidence="1" id="KW-0472">Membrane</keyword>
<keyword evidence="1" id="KW-0812">Transmembrane</keyword>
<name>A0A6C0HQD5_9ZZZZ</name>
<sequence length="236" mass="26432">MPEGQLAISQINDMISNSAAQLTCGPDCQKARYSEELKQKFLDAQANVNAAPAKLDAAAKEYYTYTQGANGYNRYLSGQVSSEAKDLTSSASSTFSSASDKLLALTKTYNELNATYVNSIDLYKKYLIENSVLQGKIDAISTDTVTSDRKSFYEGQGLDNLNNWYILLKWIYIFLIVVYVFGMILAGSNYSFLTKFFILVAFIIYPFVIVFVISLLYEGFLRFLSLFPKNAYTTIV</sequence>
<dbReference type="EMBL" id="MN740004">
    <property type="protein sequence ID" value="QHT82892.1"/>
    <property type="molecule type" value="Genomic_DNA"/>
</dbReference>
<evidence type="ECO:0000256" key="1">
    <source>
        <dbReference type="SAM" id="Phobius"/>
    </source>
</evidence>
<protein>
    <submittedName>
        <fullName evidence="2">Uncharacterized protein</fullName>
    </submittedName>
</protein>
<organism evidence="2">
    <name type="scientific">viral metagenome</name>
    <dbReference type="NCBI Taxonomy" id="1070528"/>
    <lineage>
        <taxon>unclassified sequences</taxon>
        <taxon>metagenomes</taxon>
        <taxon>organismal metagenomes</taxon>
    </lineage>
</organism>
<proteinExistence type="predicted"/>
<keyword evidence="1" id="KW-1133">Transmembrane helix</keyword>
<accession>A0A6C0HQD5</accession>